<dbReference type="SMART" id="SM00965">
    <property type="entry name" value="STN"/>
    <property type="match status" value="1"/>
</dbReference>
<evidence type="ECO:0000256" key="7">
    <source>
        <dbReference type="ARBA" id="ARBA00023004"/>
    </source>
</evidence>
<dbReference type="Pfam" id="PF07715">
    <property type="entry name" value="Plug"/>
    <property type="match status" value="1"/>
</dbReference>
<dbReference type="InterPro" id="IPR011662">
    <property type="entry name" value="Secretin/TonB_short_N"/>
</dbReference>
<evidence type="ECO:0000256" key="6">
    <source>
        <dbReference type="ARBA" id="ARBA00022692"/>
    </source>
</evidence>
<evidence type="ECO:0000256" key="5">
    <source>
        <dbReference type="ARBA" id="ARBA00022496"/>
    </source>
</evidence>
<evidence type="ECO:0000256" key="10">
    <source>
        <dbReference type="ARBA" id="ARBA00023170"/>
    </source>
</evidence>
<keyword evidence="6 12" id="KW-0812">Transmembrane</keyword>
<keyword evidence="4 12" id="KW-1134">Transmembrane beta strand</keyword>
<comment type="caution">
    <text evidence="16">The sequence shown here is derived from an EMBL/GenBank/DDBJ whole genome shotgun (WGS) entry which is preliminary data.</text>
</comment>
<evidence type="ECO:0000259" key="15">
    <source>
        <dbReference type="SMART" id="SM00965"/>
    </source>
</evidence>
<dbReference type="AlphaFoldDB" id="A0A0N0XK29"/>
<evidence type="ECO:0000313" key="17">
    <source>
        <dbReference type="Proteomes" id="UP000037939"/>
    </source>
</evidence>
<dbReference type="GO" id="GO:0009279">
    <property type="term" value="C:cell outer membrane"/>
    <property type="evidence" value="ECO:0007669"/>
    <property type="project" value="UniProtKB-SubCell"/>
</dbReference>
<feature type="signal peptide" evidence="14">
    <location>
        <begin position="1"/>
        <end position="41"/>
    </location>
</feature>
<dbReference type="InterPro" id="IPR037066">
    <property type="entry name" value="Plug_dom_sf"/>
</dbReference>
<dbReference type="InterPro" id="IPR000531">
    <property type="entry name" value="Beta-barrel_TonB"/>
</dbReference>
<proteinExistence type="inferred from homology"/>
<keyword evidence="7" id="KW-0408">Iron</keyword>
<evidence type="ECO:0000256" key="4">
    <source>
        <dbReference type="ARBA" id="ARBA00022452"/>
    </source>
</evidence>
<keyword evidence="17" id="KW-1185">Reference proteome</keyword>
<evidence type="ECO:0000256" key="3">
    <source>
        <dbReference type="ARBA" id="ARBA00022448"/>
    </source>
</evidence>
<evidence type="ECO:0000313" key="16">
    <source>
        <dbReference type="EMBL" id="KPC54186.1"/>
    </source>
</evidence>
<keyword evidence="10 16" id="KW-0675">Receptor</keyword>
<evidence type="ECO:0000256" key="13">
    <source>
        <dbReference type="RuleBase" id="RU003357"/>
    </source>
</evidence>
<dbReference type="PANTHER" id="PTHR32552">
    <property type="entry name" value="FERRICHROME IRON RECEPTOR-RELATED"/>
    <property type="match status" value="1"/>
</dbReference>
<sequence length="814" mass="88938">MSPLYSRRLQSPGRAKTLPQLLRATSFALLLSASISAPAQALEAHPIDTVAPRTYHIAPGPLGRVLSGFALDAGLALSFNPALTEGQTSKGLDGNYSARDAINRLLDGSTLMLMELDNGGYTLKKQPAAAPTPAADAAATLPLVKVEAAAQRDPTSEGSGSYITPAITLGLGEHSVRETPNSVSVVTRQRIEDQSFVRLEDAMQYTTAMKVTTYGTNSSAIESRGYTIDHYQIDGVSSSARVYENNFGLAMYDRIEVWRGPTGLLQGSGDPGGTLNFVRKRAEPVLAANAHAAVGSWDNYYSDVDLTGPLTEDARLRGRLVASYQDRGYFTDYAASREPMIYATLEFDITDNITVSIGNTWQQNKTLPFFGLPIDSTGHLPDVSRSTYVGASWAHTTQQANRSFVELEDRLANGGTVKLDAVYLARKNDGEIAWGSSLVDPASGNFELIPYFSMGRERELNLNAQITQPFTLWNLKQEWVAGANYQRLASTNAYNSSTWGQNGFVQDIFAPDVNVAKPDVAIDAPSHAAQKQSALFGQLRIKPIEPLTLLLGGRLAWFKSEDLDHPGNDLTENGKFIPYTGVVYDVSPQWSVYGSFSDIFAPQSDIDSAGHYLPARKGKQYEVGVKGEHLNGKLDSSLAFYRIEDTNRAMSDPANPDFSIASGKVRSQGIEAELTGHITAQWNVTTGYGFNTAKQITAAPGQEGQPFNTTFPKHTFSLWSDYRTVAPNDHTVTLGGGMRYRSSIYNEDSGIRVTQGGFTLFAVQAGYYITPKVLASLTINNLFDKKYLDRPEAWTRQNYFGEPRSFMLNVGWKL</sequence>
<dbReference type="Pfam" id="PF00593">
    <property type="entry name" value="TonB_dep_Rec_b-barrel"/>
    <property type="match status" value="1"/>
</dbReference>
<feature type="chain" id="PRO_5005863056" evidence="14">
    <location>
        <begin position="42"/>
        <end position="814"/>
    </location>
</feature>
<accession>A0A0N0XK29</accession>
<evidence type="ECO:0000256" key="8">
    <source>
        <dbReference type="ARBA" id="ARBA00023077"/>
    </source>
</evidence>
<comment type="similarity">
    <text evidence="2 12 13">Belongs to the TonB-dependent receptor family.</text>
</comment>
<name>A0A0N0XK29_9NEIS</name>
<dbReference type="EMBL" id="LAQT01000003">
    <property type="protein sequence ID" value="KPC54186.1"/>
    <property type="molecule type" value="Genomic_DNA"/>
</dbReference>
<keyword evidence="8 13" id="KW-0798">TonB box</keyword>
<dbReference type="InterPro" id="IPR012910">
    <property type="entry name" value="Plug_dom"/>
</dbReference>
<dbReference type="InterPro" id="IPR010105">
    <property type="entry name" value="TonB_sidphr_rcpt"/>
</dbReference>
<dbReference type="GO" id="GO:0038023">
    <property type="term" value="F:signaling receptor activity"/>
    <property type="evidence" value="ECO:0007669"/>
    <property type="project" value="InterPro"/>
</dbReference>
<keyword evidence="5" id="KW-0406">Ion transport</keyword>
<dbReference type="SUPFAM" id="SSF56935">
    <property type="entry name" value="Porins"/>
    <property type="match status" value="1"/>
</dbReference>
<protein>
    <submittedName>
        <fullName evidence="16">Ferripyoverdine receptor</fullName>
    </submittedName>
</protein>
<dbReference type="Proteomes" id="UP000037939">
    <property type="component" value="Unassembled WGS sequence"/>
</dbReference>
<keyword evidence="11 12" id="KW-0998">Cell outer membrane</keyword>
<dbReference type="CDD" id="cd01347">
    <property type="entry name" value="ligand_gated_channel"/>
    <property type="match status" value="1"/>
</dbReference>
<reference evidence="16 17" key="1">
    <citation type="submission" date="2015-07" db="EMBL/GenBank/DDBJ databases">
        <title>Draft genome sequence of the Amantichitinum ursilacus IGB-41, a new chitin-degrading bacterium.</title>
        <authorList>
            <person name="Kirstahler P."/>
            <person name="Guenther M."/>
            <person name="Grumaz C."/>
            <person name="Rupp S."/>
            <person name="Zibek S."/>
            <person name="Sohn K."/>
        </authorList>
    </citation>
    <scope>NUCLEOTIDE SEQUENCE [LARGE SCALE GENOMIC DNA]</scope>
    <source>
        <strain evidence="16 17">IGB-41</strain>
    </source>
</reference>
<keyword evidence="14" id="KW-0732">Signal</keyword>
<keyword evidence="3 12" id="KW-0813">Transport</keyword>
<dbReference type="Gene3D" id="3.55.50.30">
    <property type="match status" value="1"/>
</dbReference>
<evidence type="ECO:0000256" key="2">
    <source>
        <dbReference type="ARBA" id="ARBA00009810"/>
    </source>
</evidence>
<organism evidence="16 17">
    <name type="scientific">Amantichitinum ursilacus</name>
    <dbReference type="NCBI Taxonomy" id="857265"/>
    <lineage>
        <taxon>Bacteria</taxon>
        <taxon>Pseudomonadati</taxon>
        <taxon>Pseudomonadota</taxon>
        <taxon>Betaproteobacteria</taxon>
        <taxon>Neisseriales</taxon>
        <taxon>Chitinibacteraceae</taxon>
        <taxon>Amantichitinum</taxon>
    </lineage>
</organism>
<feature type="domain" description="Secretin/TonB short N-terminal" evidence="15">
    <location>
        <begin position="75"/>
        <end position="126"/>
    </location>
</feature>
<evidence type="ECO:0000256" key="11">
    <source>
        <dbReference type="ARBA" id="ARBA00023237"/>
    </source>
</evidence>
<dbReference type="InterPro" id="IPR036942">
    <property type="entry name" value="Beta-barrel_TonB_sf"/>
</dbReference>
<dbReference type="GO" id="GO:0015891">
    <property type="term" value="P:siderophore transport"/>
    <property type="evidence" value="ECO:0007669"/>
    <property type="project" value="InterPro"/>
</dbReference>
<dbReference type="Gene3D" id="2.40.170.20">
    <property type="entry name" value="TonB-dependent receptor, beta-barrel domain"/>
    <property type="match status" value="1"/>
</dbReference>
<evidence type="ECO:0000256" key="1">
    <source>
        <dbReference type="ARBA" id="ARBA00004571"/>
    </source>
</evidence>
<dbReference type="GO" id="GO:0015344">
    <property type="term" value="F:siderophore uptake transmembrane transporter activity"/>
    <property type="evidence" value="ECO:0007669"/>
    <property type="project" value="TreeGrafter"/>
</dbReference>
<dbReference type="Gene3D" id="2.170.130.10">
    <property type="entry name" value="TonB-dependent receptor, plug domain"/>
    <property type="match status" value="1"/>
</dbReference>
<dbReference type="STRING" id="857265.WG78_06035"/>
<evidence type="ECO:0000256" key="14">
    <source>
        <dbReference type="SAM" id="SignalP"/>
    </source>
</evidence>
<dbReference type="InterPro" id="IPR039426">
    <property type="entry name" value="TonB-dep_rcpt-like"/>
</dbReference>
<gene>
    <name evidence="16" type="primary">fpvA</name>
    <name evidence="16" type="ORF">WG78_06035</name>
</gene>
<keyword evidence="9 12" id="KW-0472">Membrane</keyword>
<dbReference type="PROSITE" id="PS52016">
    <property type="entry name" value="TONB_DEPENDENT_REC_3"/>
    <property type="match status" value="1"/>
</dbReference>
<keyword evidence="5" id="KW-0410">Iron transport</keyword>
<dbReference type="OrthoDB" id="174652at2"/>
<dbReference type="PANTHER" id="PTHR32552:SF74">
    <property type="entry name" value="HYDROXAMATE SIDEROPHORE RECEPTOR FHUE"/>
    <property type="match status" value="1"/>
</dbReference>
<dbReference type="RefSeq" id="WP_053936880.1">
    <property type="nucleotide sequence ID" value="NZ_LAQT01000003.1"/>
</dbReference>
<evidence type="ECO:0000256" key="9">
    <source>
        <dbReference type="ARBA" id="ARBA00023136"/>
    </source>
</evidence>
<evidence type="ECO:0000256" key="12">
    <source>
        <dbReference type="PROSITE-ProRule" id="PRU01360"/>
    </source>
</evidence>
<comment type="subcellular location">
    <subcellularLocation>
        <location evidence="1 12">Cell outer membrane</location>
        <topology evidence="1 12">Multi-pass membrane protein</topology>
    </subcellularLocation>
</comment>
<dbReference type="NCBIfam" id="TIGR01783">
    <property type="entry name" value="TonB-siderophor"/>
    <property type="match status" value="1"/>
</dbReference>